<dbReference type="SUPFAM" id="SSF56719">
    <property type="entry name" value="Type II DNA topoisomerase"/>
    <property type="match status" value="1"/>
</dbReference>
<evidence type="ECO:0000256" key="5">
    <source>
        <dbReference type="ARBA" id="ARBA00023125"/>
    </source>
</evidence>
<evidence type="ECO:0000256" key="2">
    <source>
        <dbReference type="ARBA" id="ARBA00008263"/>
    </source>
</evidence>
<keyword evidence="4 7" id="KW-0799">Topoisomerase</keyword>
<dbReference type="GO" id="GO:0009330">
    <property type="term" value="C:DNA topoisomerase type II (double strand cut, ATP-hydrolyzing) complex"/>
    <property type="evidence" value="ECO:0007669"/>
    <property type="project" value="TreeGrafter"/>
</dbReference>
<keyword evidence="6 7" id="KW-0413">Isomerase</keyword>
<name>A0A1I5YCY1_9FIRM</name>
<proteinExistence type="inferred from homology"/>
<dbReference type="InterPro" id="IPR013757">
    <property type="entry name" value="Topo_IIA_A_a_sf"/>
</dbReference>
<dbReference type="SUPFAM" id="SSF101904">
    <property type="entry name" value="GyrA/ParC C-terminal domain-like"/>
    <property type="match status" value="1"/>
</dbReference>
<sequence length="820" mass="92270">MASKRMDNEFMQNQDNVIQKPLEEVMHESIIPYAEYVIMDRALPRVEDGLKPVQRRILYTMYELGLTPDKPHRKSARIVGDTLGKYHPHGDASVYEAMVRMAQDFNMRALLVDGYGNFGSIDGDTAAAMRYTEARLTPLAMEMLRDIDKDTVKFSLNFDDTLKEPDMLPGRFPNVLVNGASGIAVGMATNIPPHNLGEAIDAVIAQMENPDISLDELLKIMPGPDFPTGGIIIGQDEIKKAYETGHGRIFLRARVEVEDAPGGKKLLVIKELPYQVNKAALLEKILNLSEEKKGVLTGIADIRDESDRQGIRAVIELKKDAAPEKILNYLYKYSDLQVSFGINMVVIADGKPQQLGLKAIIDYYIRHQKDVVTRRTRYELDKAKARQHILEGLMVAIQNIDEVIAIIRSSENPGKAKQRLMDKFNLTDVQAQAILDMRLQKLTGLEISNLKKEYEDLTRQIRRLENILSSEQALINVIKQELLEIKEKYADPRRTKIIEDVKEAEISVEDLIYVEDAVITLSHNQYIKRVPAKSYSRSSRDVESVETGDGDYIEFVVESATDHKVLIFTDVGNCYTLACNDIPEGKWRDRGVPLYTLVNSLEGGERPVAVLSVKEFAEDQYIQFYTAMGMIKRTPLIEYNAKKTKIQACGLNEGDKVVAVELTRGDRDVMLITREGMSIRFHGDEVPSVGRTAKGVKAIRLKEDDEVIFASEVDDEGEIVVVTDRGFVKRTLLVDYQPQGRGGVGFRTIRFAKNKSNGRYLVAAFYVKEPYEIILQQKDGTVTRVSTESIAITERDGAGEAALLVLMDNEVCAAYRNYKD</sequence>
<evidence type="ECO:0000256" key="7">
    <source>
        <dbReference type="PROSITE-ProRule" id="PRU01384"/>
    </source>
</evidence>
<accession>A0A1I5YCY1</accession>
<dbReference type="STRING" id="937334.SAMN05444406_14214"/>
<dbReference type="InterPro" id="IPR013758">
    <property type="entry name" value="Topo_IIA_A/C_ab"/>
</dbReference>
<dbReference type="FunFam" id="3.90.199.10:FF:000001">
    <property type="entry name" value="DNA gyrase subunit A"/>
    <property type="match status" value="1"/>
</dbReference>
<dbReference type="PANTHER" id="PTHR43493:SF9">
    <property type="entry name" value="DNA TOPOISOMERASE 4 SUBUNIT A"/>
    <property type="match status" value="1"/>
</dbReference>
<dbReference type="Proteomes" id="UP000198577">
    <property type="component" value="Unassembled WGS sequence"/>
</dbReference>
<dbReference type="CDD" id="cd00187">
    <property type="entry name" value="TOP4c"/>
    <property type="match status" value="1"/>
</dbReference>
<keyword evidence="11" id="KW-1185">Reference proteome</keyword>
<dbReference type="GO" id="GO:0005737">
    <property type="term" value="C:cytoplasm"/>
    <property type="evidence" value="ECO:0007669"/>
    <property type="project" value="TreeGrafter"/>
</dbReference>
<gene>
    <name evidence="10" type="ORF">SAMN05444406_14214</name>
</gene>
<dbReference type="Gene3D" id="3.30.1360.40">
    <property type="match status" value="1"/>
</dbReference>
<feature type="active site" description="O-(5'-phospho-DNA)-tyrosine intermediate" evidence="7">
    <location>
        <position position="131"/>
    </location>
</feature>
<comment type="similarity">
    <text evidence="2">Belongs to the type II topoisomerase GyrA/ParC subunit family.</text>
</comment>
<dbReference type="NCBIfam" id="NF004044">
    <property type="entry name" value="PRK05561.1"/>
    <property type="match status" value="1"/>
</dbReference>
<dbReference type="PROSITE" id="PS52040">
    <property type="entry name" value="TOPO_IIA"/>
    <property type="match status" value="1"/>
</dbReference>
<organism evidence="10 11">
    <name type="scientific">Caldicoprobacter faecalis</name>
    <dbReference type="NCBI Taxonomy" id="937334"/>
    <lineage>
        <taxon>Bacteria</taxon>
        <taxon>Bacillati</taxon>
        <taxon>Bacillota</taxon>
        <taxon>Clostridia</taxon>
        <taxon>Caldicoprobacterales</taxon>
        <taxon>Caldicoprobacteraceae</taxon>
        <taxon>Caldicoprobacter</taxon>
    </lineage>
</organism>
<evidence type="ECO:0000256" key="8">
    <source>
        <dbReference type="SAM" id="Coils"/>
    </source>
</evidence>
<dbReference type="GO" id="GO:0003677">
    <property type="term" value="F:DNA binding"/>
    <property type="evidence" value="ECO:0007669"/>
    <property type="project" value="UniProtKB-UniRule"/>
</dbReference>
<dbReference type="Pfam" id="PF00521">
    <property type="entry name" value="DNA_topoisoIV"/>
    <property type="match status" value="1"/>
</dbReference>
<dbReference type="EC" id="5.6.2.2" evidence="3"/>
<dbReference type="Gene3D" id="2.120.10.90">
    <property type="entry name" value="DNA gyrase/topoisomerase IV, subunit A, C-terminal"/>
    <property type="match status" value="1"/>
</dbReference>
<dbReference type="Gene3D" id="3.90.199.10">
    <property type="entry name" value="Topoisomerase II, domain 5"/>
    <property type="match status" value="1"/>
</dbReference>
<feature type="domain" description="Topo IIA-type catalytic" evidence="9">
    <location>
        <begin position="43"/>
        <end position="511"/>
    </location>
</feature>
<comment type="catalytic activity">
    <reaction evidence="1 7">
        <text>ATP-dependent breakage, passage and rejoining of double-stranded DNA.</text>
        <dbReference type="EC" id="5.6.2.2"/>
    </reaction>
</comment>
<reference evidence="10 11" key="1">
    <citation type="submission" date="2016-10" db="EMBL/GenBank/DDBJ databases">
        <authorList>
            <person name="de Groot N.N."/>
        </authorList>
    </citation>
    <scope>NUCLEOTIDE SEQUENCE [LARGE SCALE GENOMIC DNA]</scope>
    <source>
        <strain evidence="10 11">DSM 20678</strain>
    </source>
</reference>
<dbReference type="GO" id="GO:0006265">
    <property type="term" value="P:DNA topological change"/>
    <property type="evidence" value="ECO:0007669"/>
    <property type="project" value="UniProtKB-UniRule"/>
</dbReference>
<dbReference type="OrthoDB" id="9806486at2"/>
<dbReference type="FunFam" id="3.30.1360.40:FF:000002">
    <property type="entry name" value="DNA gyrase subunit A"/>
    <property type="match status" value="1"/>
</dbReference>
<dbReference type="GO" id="GO:0005524">
    <property type="term" value="F:ATP binding"/>
    <property type="evidence" value="ECO:0007669"/>
    <property type="project" value="InterPro"/>
</dbReference>
<dbReference type="SMART" id="SM00434">
    <property type="entry name" value="TOP4c"/>
    <property type="match status" value="1"/>
</dbReference>
<dbReference type="Gene3D" id="1.10.268.10">
    <property type="entry name" value="Topoisomerase, domain 3"/>
    <property type="match status" value="1"/>
</dbReference>
<evidence type="ECO:0000256" key="4">
    <source>
        <dbReference type="ARBA" id="ARBA00023029"/>
    </source>
</evidence>
<dbReference type="RefSeq" id="WP_092282778.1">
    <property type="nucleotide sequence ID" value="NZ_FOXR01000042.1"/>
</dbReference>
<dbReference type="EMBL" id="FOXR01000042">
    <property type="protein sequence ID" value="SFQ42094.1"/>
    <property type="molecule type" value="Genomic_DNA"/>
</dbReference>
<dbReference type="InterPro" id="IPR006691">
    <property type="entry name" value="GyrA/parC_rep"/>
</dbReference>
<dbReference type="Pfam" id="PF03989">
    <property type="entry name" value="DNA_gyraseA_C"/>
    <property type="match status" value="5"/>
</dbReference>
<dbReference type="GO" id="GO:0034335">
    <property type="term" value="F:DNA negative supercoiling activity"/>
    <property type="evidence" value="ECO:0007669"/>
    <property type="project" value="UniProtKB-ARBA"/>
</dbReference>
<evidence type="ECO:0000256" key="6">
    <source>
        <dbReference type="ARBA" id="ARBA00023235"/>
    </source>
</evidence>
<evidence type="ECO:0000256" key="1">
    <source>
        <dbReference type="ARBA" id="ARBA00000185"/>
    </source>
</evidence>
<dbReference type="InterPro" id="IPR050220">
    <property type="entry name" value="Type_II_DNA_Topoisomerases"/>
</dbReference>
<dbReference type="PANTHER" id="PTHR43493">
    <property type="entry name" value="DNA GYRASE/TOPOISOMERASE SUBUNIT A"/>
    <property type="match status" value="1"/>
</dbReference>
<keyword evidence="5 7" id="KW-0238">DNA-binding</keyword>
<dbReference type="FunFam" id="1.10.268.10:FF:000001">
    <property type="entry name" value="DNA gyrase subunit A"/>
    <property type="match status" value="1"/>
</dbReference>
<dbReference type="InterPro" id="IPR013760">
    <property type="entry name" value="Topo_IIA-like_dom_sf"/>
</dbReference>
<dbReference type="NCBIfam" id="NF004043">
    <property type="entry name" value="PRK05560.1"/>
    <property type="match status" value="1"/>
</dbReference>
<evidence type="ECO:0000313" key="11">
    <source>
        <dbReference type="Proteomes" id="UP000198577"/>
    </source>
</evidence>
<evidence type="ECO:0000313" key="10">
    <source>
        <dbReference type="EMBL" id="SFQ42094.1"/>
    </source>
</evidence>
<protein>
    <recommendedName>
        <fullName evidence="3">DNA topoisomerase (ATP-hydrolyzing)</fullName>
        <ecNumber evidence="3">5.6.2.2</ecNumber>
    </recommendedName>
</protein>
<evidence type="ECO:0000256" key="3">
    <source>
        <dbReference type="ARBA" id="ARBA00012895"/>
    </source>
</evidence>
<dbReference type="InterPro" id="IPR002205">
    <property type="entry name" value="Topo_IIA_dom_A"/>
</dbReference>
<dbReference type="InterPro" id="IPR035516">
    <property type="entry name" value="Gyrase/topoIV_suA_C"/>
</dbReference>
<evidence type="ECO:0000259" key="9">
    <source>
        <dbReference type="PROSITE" id="PS52040"/>
    </source>
</evidence>
<dbReference type="AlphaFoldDB" id="A0A1I5YCY1"/>
<feature type="coiled-coil region" evidence="8">
    <location>
        <begin position="447"/>
        <end position="481"/>
    </location>
</feature>
<dbReference type="NCBIfam" id="TIGR01063">
    <property type="entry name" value="gyrA"/>
    <property type="match status" value="1"/>
</dbReference>
<keyword evidence="8" id="KW-0175">Coiled coil</keyword>